<feature type="non-terminal residue" evidence="2">
    <location>
        <position position="1"/>
    </location>
</feature>
<dbReference type="EMBL" id="CAJVPZ010044408">
    <property type="protein sequence ID" value="CAG8767501.1"/>
    <property type="molecule type" value="Genomic_DNA"/>
</dbReference>
<sequence>LRNKIKDLEERLAITNNLEEKIKELEGKNNELEKKNRMLFNDISTYDTDPNTKPSKKTIISAKWPFESPLINAFLRIDNQENETLIAQYVDPLPIGSGYKYAGTKFDVSVVSVAVEAGDMVKYYYKIYKSSKPKFIYNYNLQVVEGTEIAVVEAMKMQNILR</sequence>
<dbReference type="Proteomes" id="UP000789396">
    <property type="component" value="Unassembled WGS sequence"/>
</dbReference>
<evidence type="ECO:0000313" key="2">
    <source>
        <dbReference type="EMBL" id="CAG8767501.1"/>
    </source>
</evidence>
<accession>A0A9N9NWP7</accession>
<evidence type="ECO:0000313" key="3">
    <source>
        <dbReference type="Proteomes" id="UP000789396"/>
    </source>
</evidence>
<reference evidence="2" key="1">
    <citation type="submission" date="2021-06" db="EMBL/GenBank/DDBJ databases">
        <authorList>
            <person name="Kallberg Y."/>
            <person name="Tangrot J."/>
            <person name="Rosling A."/>
        </authorList>
    </citation>
    <scope>NUCLEOTIDE SEQUENCE</scope>
    <source>
        <strain evidence="2">IN212</strain>
    </source>
</reference>
<organism evidence="2 3">
    <name type="scientific">Racocetra fulgida</name>
    <dbReference type="NCBI Taxonomy" id="60492"/>
    <lineage>
        <taxon>Eukaryota</taxon>
        <taxon>Fungi</taxon>
        <taxon>Fungi incertae sedis</taxon>
        <taxon>Mucoromycota</taxon>
        <taxon>Glomeromycotina</taxon>
        <taxon>Glomeromycetes</taxon>
        <taxon>Diversisporales</taxon>
        <taxon>Gigasporaceae</taxon>
        <taxon>Racocetra</taxon>
    </lineage>
</organism>
<keyword evidence="3" id="KW-1185">Reference proteome</keyword>
<dbReference type="AlphaFoldDB" id="A0A9N9NWP7"/>
<feature type="non-terminal residue" evidence="2">
    <location>
        <position position="162"/>
    </location>
</feature>
<comment type="caution">
    <text evidence="2">The sequence shown here is derived from an EMBL/GenBank/DDBJ whole genome shotgun (WGS) entry which is preliminary data.</text>
</comment>
<protein>
    <submittedName>
        <fullName evidence="2">11655_t:CDS:1</fullName>
    </submittedName>
</protein>
<feature type="coiled-coil region" evidence="1">
    <location>
        <begin position="5"/>
        <end position="42"/>
    </location>
</feature>
<gene>
    <name evidence="2" type="ORF">RFULGI_LOCUS14809</name>
</gene>
<dbReference type="OrthoDB" id="196847at2759"/>
<name>A0A9N9NWP7_9GLOM</name>
<evidence type="ECO:0000256" key="1">
    <source>
        <dbReference type="SAM" id="Coils"/>
    </source>
</evidence>
<proteinExistence type="predicted"/>
<keyword evidence="1" id="KW-0175">Coiled coil</keyword>